<gene>
    <name evidence="1" type="ORF">PGH07_01920</name>
</gene>
<evidence type="ECO:0000313" key="2">
    <source>
        <dbReference type="Proteomes" id="UP001169069"/>
    </source>
</evidence>
<keyword evidence="2" id="KW-1185">Reference proteome</keyword>
<sequence length="230" mass="27105">MKKLLYIFFVYTSITVTWAYLIPHHIYTTENLHGFGPDYKNNISIKIKRYPIPRTTYWSGIFPFYGGFVPDPHILYSPVKPLAKKLLQNLQLKNGRVQGYAINPFFDKKYYELILALELEDTIYPLSIALNNKKATFQVGGENTIFPFLLEDKLCFYINDNEEFLILTEYSKNNKTFEALKDHKLYEKDTEGWTDTIRKLKKEKDIHYFLEDLLSSRNKFTIALGETLKK</sequence>
<dbReference type="EMBL" id="JAQIBD010000001">
    <property type="protein sequence ID" value="MDM5270931.1"/>
    <property type="molecule type" value="Genomic_DNA"/>
</dbReference>
<proteinExistence type="predicted"/>
<dbReference type="RefSeq" id="WP_289412206.1">
    <property type="nucleotide sequence ID" value="NZ_JAQIBD010000001.1"/>
</dbReference>
<organism evidence="1 2">
    <name type="scientific">Sulfurovum zhangzhouensis</name>
    <dbReference type="NCBI Taxonomy" id="3019067"/>
    <lineage>
        <taxon>Bacteria</taxon>
        <taxon>Pseudomonadati</taxon>
        <taxon>Campylobacterota</taxon>
        <taxon>Epsilonproteobacteria</taxon>
        <taxon>Campylobacterales</taxon>
        <taxon>Sulfurovaceae</taxon>
        <taxon>Sulfurovum</taxon>
    </lineage>
</organism>
<accession>A0ABT7QW14</accession>
<name>A0ABT7QW14_9BACT</name>
<comment type="caution">
    <text evidence="1">The sequence shown here is derived from an EMBL/GenBank/DDBJ whole genome shotgun (WGS) entry which is preliminary data.</text>
</comment>
<protein>
    <submittedName>
        <fullName evidence="1">Uncharacterized protein</fullName>
    </submittedName>
</protein>
<dbReference type="Proteomes" id="UP001169069">
    <property type="component" value="Unassembled WGS sequence"/>
</dbReference>
<reference evidence="1" key="1">
    <citation type="submission" date="2023-01" db="EMBL/GenBank/DDBJ databases">
        <title>Sulfurovum sp. zt1-1 genome assembly.</title>
        <authorList>
            <person name="Wang J."/>
        </authorList>
    </citation>
    <scope>NUCLEOTIDE SEQUENCE</scope>
    <source>
        <strain evidence="1">Zt1-1</strain>
    </source>
</reference>
<evidence type="ECO:0000313" key="1">
    <source>
        <dbReference type="EMBL" id="MDM5270931.1"/>
    </source>
</evidence>